<keyword evidence="3" id="KW-1185">Reference proteome</keyword>
<sequence>MDHFAGLSAKDQKNLLICWKENSKMFPILLSLGKDYLASSESSWASEPTFSPASNVCSSGHGSLKPQKFEICESYVNPVDSIDRMV</sequence>
<evidence type="ECO:0000259" key="1">
    <source>
        <dbReference type="Pfam" id="PF05699"/>
    </source>
</evidence>
<dbReference type="Proteomes" id="UP000037035">
    <property type="component" value="Unassembled WGS sequence"/>
</dbReference>
<protein>
    <recommendedName>
        <fullName evidence="1">HAT C-terminal dimerisation domain-containing protein</fullName>
    </recommendedName>
</protein>
<comment type="caution">
    <text evidence="2">The sequence shown here is derived from an EMBL/GenBank/DDBJ whole genome shotgun (WGS) entry which is preliminary data.</text>
</comment>
<organism evidence="2 3">
    <name type="scientific">Puccinia sorghi</name>
    <dbReference type="NCBI Taxonomy" id="27349"/>
    <lineage>
        <taxon>Eukaryota</taxon>
        <taxon>Fungi</taxon>
        <taxon>Dikarya</taxon>
        <taxon>Basidiomycota</taxon>
        <taxon>Pucciniomycotina</taxon>
        <taxon>Pucciniomycetes</taxon>
        <taxon>Pucciniales</taxon>
        <taxon>Pucciniaceae</taxon>
        <taxon>Puccinia</taxon>
    </lineage>
</organism>
<accession>A0A0L6VH90</accession>
<proteinExistence type="predicted"/>
<dbReference type="AlphaFoldDB" id="A0A0L6VH90"/>
<dbReference type="VEuPathDB" id="FungiDB:VP01_1725g2"/>
<reference evidence="2 3" key="1">
    <citation type="submission" date="2015-08" db="EMBL/GenBank/DDBJ databases">
        <title>Next Generation Sequencing and Analysis of the Genome of Puccinia sorghi L Schw, the Causal Agent of Maize Common Rust.</title>
        <authorList>
            <person name="Rochi L."/>
            <person name="Burguener G."/>
            <person name="Darino M."/>
            <person name="Turjanski A."/>
            <person name="Kreff E."/>
            <person name="Dieguez M.J."/>
            <person name="Sacco F."/>
        </authorList>
    </citation>
    <scope>NUCLEOTIDE SEQUENCE [LARGE SCALE GENOMIC DNA]</scope>
    <source>
        <strain evidence="2 3">RO10H11247</strain>
    </source>
</reference>
<dbReference type="SUPFAM" id="SSF53098">
    <property type="entry name" value="Ribonuclease H-like"/>
    <property type="match status" value="1"/>
</dbReference>
<evidence type="ECO:0000313" key="3">
    <source>
        <dbReference type="Proteomes" id="UP000037035"/>
    </source>
</evidence>
<gene>
    <name evidence="2" type="ORF">VP01_1725g2</name>
</gene>
<dbReference type="EMBL" id="LAVV01006532">
    <property type="protein sequence ID" value="KNZ59470.1"/>
    <property type="molecule type" value="Genomic_DNA"/>
</dbReference>
<dbReference type="Pfam" id="PF05699">
    <property type="entry name" value="Dimer_Tnp_hAT"/>
    <property type="match status" value="1"/>
</dbReference>
<dbReference type="GO" id="GO:0046983">
    <property type="term" value="F:protein dimerization activity"/>
    <property type="evidence" value="ECO:0007669"/>
    <property type="project" value="InterPro"/>
</dbReference>
<feature type="domain" description="HAT C-terminal dimerisation" evidence="1">
    <location>
        <begin position="12"/>
        <end position="67"/>
    </location>
</feature>
<name>A0A0L6VH90_9BASI</name>
<dbReference type="OrthoDB" id="3264316at2759"/>
<dbReference type="InterPro" id="IPR012337">
    <property type="entry name" value="RNaseH-like_sf"/>
</dbReference>
<dbReference type="InterPro" id="IPR008906">
    <property type="entry name" value="HATC_C_dom"/>
</dbReference>
<evidence type="ECO:0000313" key="2">
    <source>
        <dbReference type="EMBL" id="KNZ59470.1"/>
    </source>
</evidence>